<evidence type="ECO:0000256" key="1">
    <source>
        <dbReference type="ARBA" id="ARBA00037217"/>
    </source>
</evidence>
<accession>A0A212LFS4</accession>
<evidence type="ECO:0000256" key="2">
    <source>
        <dbReference type="ARBA" id="ARBA00038825"/>
    </source>
</evidence>
<comment type="subunit">
    <text evidence="2">Interacts with COX5B; this interaction may contribute to localize PYROXD2 to the inner face of the inner mitochondrial membrane.</text>
</comment>
<dbReference type="RefSeq" id="WP_288196585.1">
    <property type="nucleotide sequence ID" value="NZ_LT608334.1"/>
</dbReference>
<dbReference type="Gene3D" id="3.50.50.60">
    <property type="entry name" value="FAD/NAD(P)-binding domain"/>
    <property type="match status" value="2"/>
</dbReference>
<dbReference type="SUPFAM" id="SSF51905">
    <property type="entry name" value="FAD/NAD(P)-binding domain"/>
    <property type="match status" value="1"/>
</dbReference>
<evidence type="ECO:0000256" key="3">
    <source>
        <dbReference type="ARBA" id="ARBA00040298"/>
    </source>
</evidence>
<evidence type="ECO:0000313" key="5">
    <source>
        <dbReference type="EMBL" id="SCM76395.1"/>
    </source>
</evidence>
<gene>
    <name evidence="5" type="ORF">KL86PLE_40200</name>
</gene>
<protein>
    <recommendedName>
        <fullName evidence="3">Pyridine nucleotide-disulfide oxidoreductase domain-containing protein 2</fullName>
    </recommendedName>
</protein>
<dbReference type="PANTHER" id="PTHR10668:SF103">
    <property type="entry name" value="PYRIDINE NUCLEOTIDE-DISULFIDE OXIDOREDUCTASE DOMAIN-CONTAINING PROTEIN 2"/>
    <property type="match status" value="1"/>
</dbReference>
<dbReference type="InterPro" id="IPR002937">
    <property type="entry name" value="Amino_oxidase"/>
</dbReference>
<comment type="function">
    <text evidence="1">Probable oxidoreductase that may play a role as regulator of mitochondrial function.</text>
</comment>
<dbReference type="PANTHER" id="PTHR10668">
    <property type="entry name" value="PHYTOENE DEHYDROGENASE"/>
    <property type="match status" value="1"/>
</dbReference>
<dbReference type="AlphaFoldDB" id="A0A212LFS4"/>
<sequence length="536" mass="58001">MSFPRKSYDVVIVGGGHNGLVAGAYLSRAGLSTLVLERRPVIGGASATEELWPGFRFNTAAHLMGLLQPKIILDLELQKFGYEVIELPPQVHPLADGSHFVLWSDRQRFAVELGRYSRKDAAAYPAFEATLDRIGRVFQKLLWEIPFDPRSLHPLDLIDRLRFLWRQRAIAPVFADLYELLTASAFDYLSRRFESEAALAVLGYYPAAAAGQTVSIHTPGTAYYLLRGAVRDSTTSAGSTGVVRGGMGSIPEAIAASGRRFGLEVRTDAEVVSILASNGRASGVALASGEEIGARMVVANAAARSTFLDLVDQSLLPDGFLDEIRVFRDTASSFKIHWALDRLPAFDGFPADRAGFAYPVQFRVAPSVDYVEASYTAMKAGRIAERPYLTVLTQSVADPSLAPEGGHVVSLYGGHVPFKPQGGWDEAGRQAIRAAALGVLEEHAPGFSSAILHEQILAPSDFEDIFGLPGGNPHHADVDLDRLFFRRPALGYADYRSPVPGLYLASASVHPGGGVTGVPGHNAARVILADLKRRRR</sequence>
<dbReference type="GO" id="GO:0016491">
    <property type="term" value="F:oxidoreductase activity"/>
    <property type="evidence" value="ECO:0007669"/>
    <property type="project" value="InterPro"/>
</dbReference>
<organism evidence="5">
    <name type="scientific">uncultured Pleomorphomonas sp</name>
    <dbReference type="NCBI Taxonomy" id="442121"/>
    <lineage>
        <taxon>Bacteria</taxon>
        <taxon>Pseudomonadati</taxon>
        <taxon>Pseudomonadota</taxon>
        <taxon>Alphaproteobacteria</taxon>
        <taxon>Hyphomicrobiales</taxon>
        <taxon>Pleomorphomonadaceae</taxon>
        <taxon>Pleomorphomonas</taxon>
        <taxon>environmental samples</taxon>
    </lineage>
</organism>
<dbReference type="Pfam" id="PF01593">
    <property type="entry name" value="Amino_oxidase"/>
    <property type="match status" value="1"/>
</dbReference>
<feature type="domain" description="Amine oxidase" evidence="4">
    <location>
        <begin position="19"/>
        <end position="518"/>
    </location>
</feature>
<dbReference type="InterPro" id="IPR036188">
    <property type="entry name" value="FAD/NAD-bd_sf"/>
</dbReference>
<name>A0A212LFS4_9HYPH</name>
<dbReference type="EMBL" id="FMJD01000008">
    <property type="protein sequence ID" value="SCM76395.1"/>
    <property type="molecule type" value="Genomic_DNA"/>
</dbReference>
<proteinExistence type="predicted"/>
<reference evidence="5" key="1">
    <citation type="submission" date="2016-08" db="EMBL/GenBank/DDBJ databases">
        <authorList>
            <person name="Seilhamer J.J."/>
        </authorList>
    </citation>
    <scope>NUCLEOTIDE SEQUENCE</scope>
    <source>
        <strain evidence="5">86</strain>
    </source>
</reference>
<evidence type="ECO:0000259" key="4">
    <source>
        <dbReference type="Pfam" id="PF01593"/>
    </source>
</evidence>